<evidence type="ECO:0000313" key="1">
    <source>
        <dbReference type="EMBL" id="MBB4044801.1"/>
    </source>
</evidence>
<protein>
    <submittedName>
        <fullName evidence="1">Uncharacterized protein</fullName>
    </submittedName>
</protein>
<keyword evidence="2" id="KW-1185">Reference proteome</keyword>
<dbReference type="AlphaFoldDB" id="A0A840D166"/>
<organism evidence="1 2">
    <name type="scientific">Bacteroides reticulotermitis</name>
    <dbReference type="NCBI Taxonomy" id="1133319"/>
    <lineage>
        <taxon>Bacteria</taxon>
        <taxon>Pseudomonadati</taxon>
        <taxon>Bacteroidota</taxon>
        <taxon>Bacteroidia</taxon>
        <taxon>Bacteroidales</taxon>
        <taxon>Bacteroidaceae</taxon>
        <taxon>Bacteroides</taxon>
    </lineage>
</organism>
<proteinExistence type="predicted"/>
<name>A0A840D166_9BACE</name>
<accession>A0A840D166</accession>
<reference evidence="1" key="1">
    <citation type="submission" date="2020-08" db="EMBL/GenBank/DDBJ databases">
        <title>Genomic Encyclopedia of Type Strains, Phase IV (KMG-IV): sequencing the most valuable type-strain genomes for metagenomic binning, comparative biology and taxonomic classification.</title>
        <authorList>
            <person name="Goeker M."/>
        </authorList>
    </citation>
    <scope>NUCLEOTIDE SEQUENCE [LARGE SCALE GENOMIC DNA]</scope>
    <source>
        <strain evidence="1">DSM 105720</strain>
    </source>
</reference>
<evidence type="ECO:0000313" key="2">
    <source>
        <dbReference type="Proteomes" id="UP000560658"/>
    </source>
</evidence>
<dbReference type="Proteomes" id="UP000560658">
    <property type="component" value="Unassembled WGS sequence"/>
</dbReference>
<comment type="caution">
    <text evidence="1">The sequence shown here is derived from an EMBL/GenBank/DDBJ whole genome shotgun (WGS) entry which is preliminary data.</text>
</comment>
<dbReference type="EMBL" id="JACIER010000010">
    <property type="protein sequence ID" value="MBB4044801.1"/>
    <property type="molecule type" value="Genomic_DNA"/>
</dbReference>
<sequence length="57" mass="6762">MKIKGMSFICLFLLFYCILFDERKRCMSNSKDSVSINKWYHFKSSVKSMQRQSVGIT</sequence>
<gene>
    <name evidence="1" type="ORF">GGR06_002599</name>
</gene>